<evidence type="ECO:0000313" key="3">
    <source>
        <dbReference type="EMBL" id="CEL93373.1"/>
    </source>
</evidence>
<keyword evidence="2" id="KW-0732">Signal</keyword>
<organism evidence="3 4">
    <name type="scientific">Vitrella brassicaformis (strain CCMP3155)</name>
    <dbReference type="NCBI Taxonomy" id="1169540"/>
    <lineage>
        <taxon>Eukaryota</taxon>
        <taxon>Sar</taxon>
        <taxon>Alveolata</taxon>
        <taxon>Colpodellida</taxon>
        <taxon>Vitrellaceae</taxon>
        <taxon>Vitrella</taxon>
    </lineage>
</organism>
<name>A0A0G4EDD5_VITBC</name>
<feature type="compositionally biased region" description="Polar residues" evidence="1">
    <location>
        <begin position="76"/>
        <end position="85"/>
    </location>
</feature>
<feature type="compositionally biased region" description="Basic residues" evidence="1">
    <location>
        <begin position="59"/>
        <end position="75"/>
    </location>
</feature>
<evidence type="ECO:0008006" key="5">
    <source>
        <dbReference type="Google" id="ProtNLM"/>
    </source>
</evidence>
<proteinExistence type="predicted"/>
<dbReference type="InParanoid" id="A0A0G4EDD5"/>
<feature type="signal peptide" evidence="2">
    <location>
        <begin position="1"/>
        <end position="24"/>
    </location>
</feature>
<feature type="region of interest" description="Disordered" evidence="1">
    <location>
        <begin position="101"/>
        <end position="144"/>
    </location>
</feature>
<gene>
    <name evidence="3" type="ORF">Vbra_20206</name>
</gene>
<feature type="compositionally biased region" description="Basic and acidic residues" evidence="1">
    <location>
        <begin position="349"/>
        <end position="364"/>
    </location>
</feature>
<keyword evidence="4" id="KW-1185">Reference proteome</keyword>
<dbReference type="Proteomes" id="UP000041254">
    <property type="component" value="Unassembled WGS sequence"/>
</dbReference>
<feature type="chain" id="PRO_5005186981" description="Plastid lipid-associated protein/fibrillin conserved domain-containing protein" evidence="2">
    <location>
        <begin position="25"/>
        <end position="382"/>
    </location>
</feature>
<sequence length="382" mass="42608">MMAVALQLWTSAVLLLWRCCWVLSSLPSSASSASLAHSNDVTHLSQASRRLALISPTPFHRRTARRRHHGLHRWQRSLSSPATGSSALWRDVATSRRLPSVSLGAASGRVETEPQPAPSTESSTEPPPDSSPPQQEDDGSPASETNMNWQLRFAEQELKCTLREMNQKEVFQARLCPRPICDEVVSYARELTSVRSLQGGWKEGRGGAGAGEATEMTIDSMSQRRALLEGTWRVAFTEEVRYNVFPQGLDAFLVFDHDGRYENYVTARNFTWRLQYGGDYQLVSEQALLLRKNNLKVNFFGLSIPTLPSVGEEKLSMDYFDGDLWIEKLPPQPDSDPDVAFNIYQRVRTKSDGERRPEGVRETDESGGAGGGGETSRAPYFP</sequence>
<dbReference type="EMBL" id="CDMY01000158">
    <property type="protein sequence ID" value="CEL93373.1"/>
    <property type="molecule type" value="Genomic_DNA"/>
</dbReference>
<feature type="region of interest" description="Disordered" evidence="1">
    <location>
        <begin position="346"/>
        <end position="382"/>
    </location>
</feature>
<protein>
    <recommendedName>
        <fullName evidence="5">Plastid lipid-associated protein/fibrillin conserved domain-containing protein</fullName>
    </recommendedName>
</protein>
<evidence type="ECO:0000256" key="2">
    <source>
        <dbReference type="SAM" id="SignalP"/>
    </source>
</evidence>
<feature type="region of interest" description="Disordered" evidence="1">
    <location>
        <begin position="55"/>
        <end position="85"/>
    </location>
</feature>
<evidence type="ECO:0000313" key="4">
    <source>
        <dbReference type="Proteomes" id="UP000041254"/>
    </source>
</evidence>
<dbReference type="AlphaFoldDB" id="A0A0G4EDD5"/>
<dbReference type="VEuPathDB" id="CryptoDB:Vbra_20206"/>
<reference evidence="3 4" key="1">
    <citation type="submission" date="2014-11" db="EMBL/GenBank/DDBJ databases">
        <authorList>
            <person name="Zhu J."/>
            <person name="Qi W."/>
            <person name="Song R."/>
        </authorList>
    </citation>
    <scope>NUCLEOTIDE SEQUENCE [LARGE SCALE GENOMIC DNA]</scope>
</reference>
<evidence type="ECO:0000256" key="1">
    <source>
        <dbReference type="SAM" id="MobiDB-lite"/>
    </source>
</evidence>
<accession>A0A0G4EDD5</accession>